<evidence type="ECO:0000313" key="3">
    <source>
        <dbReference type="Proteomes" id="UP000053477"/>
    </source>
</evidence>
<dbReference type="EMBL" id="KQ085887">
    <property type="protein sequence ID" value="KLO19306.1"/>
    <property type="molecule type" value="Genomic_DNA"/>
</dbReference>
<name>A0A0H2SQD9_9AGAM</name>
<dbReference type="AlphaFoldDB" id="A0A0H2SQD9"/>
<keyword evidence="3" id="KW-1185">Reference proteome</keyword>
<organism evidence="2 3">
    <name type="scientific">Schizopora paradoxa</name>
    <dbReference type="NCBI Taxonomy" id="27342"/>
    <lineage>
        <taxon>Eukaryota</taxon>
        <taxon>Fungi</taxon>
        <taxon>Dikarya</taxon>
        <taxon>Basidiomycota</taxon>
        <taxon>Agaricomycotina</taxon>
        <taxon>Agaricomycetes</taxon>
        <taxon>Hymenochaetales</taxon>
        <taxon>Schizoporaceae</taxon>
        <taxon>Schizopora</taxon>
    </lineage>
</organism>
<gene>
    <name evidence="2" type="ORF">SCHPADRAFT_898885</name>
</gene>
<evidence type="ECO:0000313" key="2">
    <source>
        <dbReference type="EMBL" id="KLO19306.1"/>
    </source>
</evidence>
<feature type="region of interest" description="Disordered" evidence="1">
    <location>
        <begin position="1"/>
        <end position="20"/>
    </location>
</feature>
<proteinExistence type="predicted"/>
<dbReference type="Proteomes" id="UP000053477">
    <property type="component" value="Unassembled WGS sequence"/>
</dbReference>
<dbReference type="InParanoid" id="A0A0H2SQD9"/>
<accession>A0A0H2SQD9</accession>
<reference evidence="2 3" key="1">
    <citation type="submission" date="2015-04" db="EMBL/GenBank/DDBJ databases">
        <title>Complete genome sequence of Schizopora paradoxa KUC8140, a cosmopolitan wood degrader in East Asia.</title>
        <authorList>
            <consortium name="DOE Joint Genome Institute"/>
            <person name="Min B."/>
            <person name="Park H."/>
            <person name="Jang Y."/>
            <person name="Kim J.-J."/>
            <person name="Kim K.H."/>
            <person name="Pangilinan J."/>
            <person name="Lipzen A."/>
            <person name="Riley R."/>
            <person name="Grigoriev I.V."/>
            <person name="Spatafora J.W."/>
            <person name="Choi I.-G."/>
        </authorList>
    </citation>
    <scope>NUCLEOTIDE SEQUENCE [LARGE SCALE GENOMIC DNA]</scope>
    <source>
        <strain evidence="2 3">KUC8140</strain>
    </source>
</reference>
<feature type="compositionally biased region" description="Basic and acidic residues" evidence="1">
    <location>
        <begin position="10"/>
        <end position="20"/>
    </location>
</feature>
<sequence>MGLRSFIGTRLEKQPPENRRRMLEEGDWVASSEVSHHESNLDGKRSKGTSALLLLQRGVC</sequence>
<evidence type="ECO:0000256" key="1">
    <source>
        <dbReference type="SAM" id="MobiDB-lite"/>
    </source>
</evidence>
<protein>
    <submittedName>
        <fullName evidence="2">Uncharacterized protein</fullName>
    </submittedName>
</protein>